<dbReference type="AlphaFoldDB" id="A0AA38GZE5"/>
<dbReference type="Proteomes" id="UP000824469">
    <property type="component" value="Unassembled WGS sequence"/>
</dbReference>
<dbReference type="EMBL" id="JAHRHJ020000001">
    <property type="protein sequence ID" value="KAH9332168.1"/>
    <property type="molecule type" value="Genomic_DNA"/>
</dbReference>
<sequence>VTIKVELIFNNHVEPYTTKPINGNYAIFDPNKEDADHEKTTLIEEVPDIVLDE</sequence>
<feature type="non-terminal residue" evidence="1">
    <location>
        <position position="53"/>
    </location>
</feature>
<evidence type="ECO:0000313" key="1">
    <source>
        <dbReference type="EMBL" id="KAH9332168.1"/>
    </source>
</evidence>
<keyword evidence="2" id="KW-1185">Reference proteome</keyword>
<feature type="non-terminal residue" evidence="1">
    <location>
        <position position="1"/>
    </location>
</feature>
<proteinExistence type="predicted"/>
<accession>A0AA38GZE5</accession>
<evidence type="ECO:0000313" key="2">
    <source>
        <dbReference type="Proteomes" id="UP000824469"/>
    </source>
</evidence>
<organism evidence="1 2">
    <name type="scientific">Taxus chinensis</name>
    <name type="common">Chinese yew</name>
    <name type="synonym">Taxus wallichiana var. chinensis</name>
    <dbReference type="NCBI Taxonomy" id="29808"/>
    <lineage>
        <taxon>Eukaryota</taxon>
        <taxon>Viridiplantae</taxon>
        <taxon>Streptophyta</taxon>
        <taxon>Embryophyta</taxon>
        <taxon>Tracheophyta</taxon>
        <taxon>Spermatophyta</taxon>
        <taxon>Pinopsida</taxon>
        <taxon>Pinidae</taxon>
        <taxon>Conifers II</taxon>
        <taxon>Cupressales</taxon>
        <taxon>Taxaceae</taxon>
        <taxon>Taxus</taxon>
    </lineage>
</organism>
<gene>
    <name evidence="1" type="ORF">KI387_044312</name>
</gene>
<reference evidence="1 2" key="1">
    <citation type="journal article" date="2021" name="Nat. Plants">
        <title>The Taxus genome provides insights into paclitaxel biosynthesis.</title>
        <authorList>
            <person name="Xiong X."/>
            <person name="Gou J."/>
            <person name="Liao Q."/>
            <person name="Li Y."/>
            <person name="Zhou Q."/>
            <person name="Bi G."/>
            <person name="Li C."/>
            <person name="Du R."/>
            <person name="Wang X."/>
            <person name="Sun T."/>
            <person name="Guo L."/>
            <person name="Liang H."/>
            <person name="Lu P."/>
            <person name="Wu Y."/>
            <person name="Zhang Z."/>
            <person name="Ro D.K."/>
            <person name="Shang Y."/>
            <person name="Huang S."/>
            <person name="Yan J."/>
        </authorList>
    </citation>
    <scope>NUCLEOTIDE SEQUENCE [LARGE SCALE GENOMIC DNA]</scope>
    <source>
        <strain evidence="1">Ta-2019</strain>
    </source>
</reference>
<name>A0AA38GZE5_TAXCH</name>
<comment type="caution">
    <text evidence="1">The sequence shown here is derived from an EMBL/GenBank/DDBJ whole genome shotgun (WGS) entry which is preliminary data.</text>
</comment>
<protein>
    <submittedName>
        <fullName evidence="1">Uncharacterized protein</fullName>
    </submittedName>
</protein>